<organism evidence="1">
    <name type="scientific">Rhizophora mucronata</name>
    <name type="common">Asiatic mangrove</name>
    <dbReference type="NCBI Taxonomy" id="61149"/>
    <lineage>
        <taxon>Eukaryota</taxon>
        <taxon>Viridiplantae</taxon>
        <taxon>Streptophyta</taxon>
        <taxon>Embryophyta</taxon>
        <taxon>Tracheophyta</taxon>
        <taxon>Spermatophyta</taxon>
        <taxon>Magnoliopsida</taxon>
        <taxon>eudicotyledons</taxon>
        <taxon>Gunneridae</taxon>
        <taxon>Pentapetalae</taxon>
        <taxon>rosids</taxon>
        <taxon>fabids</taxon>
        <taxon>Malpighiales</taxon>
        <taxon>Rhizophoraceae</taxon>
        <taxon>Rhizophora</taxon>
    </lineage>
</organism>
<evidence type="ECO:0000313" key="1">
    <source>
        <dbReference type="EMBL" id="MBX28895.1"/>
    </source>
</evidence>
<sequence>MSGDKDMRISVVKVFLSELRGRKKEKKSKQYKGILSKARVHNHMEIPNRVKLVFDMGDAESRALASVLFGCWADFAKDSTHIWLGIF</sequence>
<dbReference type="EMBL" id="GGEC01048411">
    <property type="protein sequence ID" value="MBX28895.1"/>
    <property type="molecule type" value="Transcribed_RNA"/>
</dbReference>
<name>A0A2P2MF63_RHIMU</name>
<reference evidence="1" key="1">
    <citation type="submission" date="2018-02" db="EMBL/GenBank/DDBJ databases">
        <title>Rhizophora mucronata_Transcriptome.</title>
        <authorList>
            <person name="Meera S.P."/>
            <person name="Sreeshan A."/>
            <person name="Augustine A."/>
        </authorList>
    </citation>
    <scope>NUCLEOTIDE SEQUENCE</scope>
    <source>
        <tissue evidence="1">Leaf</tissue>
    </source>
</reference>
<dbReference type="GO" id="GO:0034472">
    <property type="term" value="P:snRNA 3'-end processing"/>
    <property type="evidence" value="ECO:0007669"/>
    <property type="project" value="TreeGrafter"/>
</dbReference>
<dbReference type="InterPro" id="IPR033060">
    <property type="entry name" value="INTS7"/>
</dbReference>
<dbReference type="PANTHER" id="PTHR13322">
    <property type="entry name" value="C1ORF73 PROTEIN"/>
    <property type="match status" value="1"/>
</dbReference>
<dbReference type="AlphaFoldDB" id="A0A2P2MF63"/>
<dbReference type="GO" id="GO:0032039">
    <property type="term" value="C:integrator complex"/>
    <property type="evidence" value="ECO:0007669"/>
    <property type="project" value="InterPro"/>
</dbReference>
<proteinExistence type="predicted"/>
<accession>A0A2P2MF63</accession>
<protein>
    <submittedName>
        <fullName evidence="1">Uncharacterized protein LOC105647182 isoform X1</fullName>
    </submittedName>
</protein>
<dbReference type="PANTHER" id="PTHR13322:SF2">
    <property type="entry name" value="INTEGRATOR COMPLEX SUBUNIT 7"/>
    <property type="match status" value="1"/>
</dbReference>